<feature type="signal peptide" evidence="2">
    <location>
        <begin position="1"/>
        <end position="21"/>
    </location>
</feature>
<gene>
    <name evidence="3" type="ORF">B0H67DRAFT_92649</name>
</gene>
<feature type="transmembrane region" description="Helical" evidence="1">
    <location>
        <begin position="235"/>
        <end position="254"/>
    </location>
</feature>
<evidence type="ECO:0000256" key="2">
    <source>
        <dbReference type="SAM" id="SignalP"/>
    </source>
</evidence>
<feature type="transmembrane region" description="Helical" evidence="1">
    <location>
        <begin position="178"/>
        <end position="199"/>
    </location>
</feature>
<dbReference type="AlphaFoldDB" id="A0AA40EBD4"/>
<feature type="transmembrane region" description="Helical" evidence="1">
    <location>
        <begin position="45"/>
        <end position="65"/>
    </location>
</feature>
<feature type="chain" id="PRO_5041230496" description="Autophagy-related protein" evidence="2">
    <location>
        <begin position="22"/>
        <end position="326"/>
    </location>
</feature>
<comment type="caution">
    <text evidence="3">The sequence shown here is derived from an EMBL/GenBank/DDBJ whole genome shotgun (WGS) entry which is preliminary data.</text>
</comment>
<proteinExistence type="predicted"/>
<dbReference type="EMBL" id="JAUKUA010000001">
    <property type="protein sequence ID" value="KAK0732037.1"/>
    <property type="molecule type" value="Genomic_DNA"/>
</dbReference>
<evidence type="ECO:0000256" key="1">
    <source>
        <dbReference type="SAM" id="Phobius"/>
    </source>
</evidence>
<feature type="transmembrane region" description="Helical" evidence="1">
    <location>
        <begin position="274"/>
        <end position="294"/>
    </location>
</feature>
<evidence type="ECO:0008006" key="5">
    <source>
        <dbReference type="Google" id="ProtNLM"/>
    </source>
</evidence>
<organism evidence="3 4">
    <name type="scientific">Lasiosphaeris hirsuta</name>
    <dbReference type="NCBI Taxonomy" id="260670"/>
    <lineage>
        <taxon>Eukaryota</taxon>
        <taxon>Fungi</taxon>
        <taxon>Dikarya</taxon>
        <taxon>Ascomycota</taxon>
        <taxon>Pezizomycotina</taxon>
        <taxon>Sordariomycetes</taxon>
        <taxon>Sordariomycetidae</taxon>
        <taxon>Sordariales</taxon>
        <taxon>Lasiosphaeriaceae</taxon>
        <taxon>Lasiosphaeris</taxon>
    </lineage>
</organism>
<feature type="transmembrane region" description="Helical" evidence="1">
    <location>
        <begin position="126"/>
        <end position="144"/>
    </location>
</feature>
<name>A0AA40EBD4_9PEZI</name>
<keyword evidence="2" id="KW-0732">Signal</keyword>
<dbReference type="Proteomes" id="UP001172102">
    <property type="component" value="Unassembled WGS sequence"/>
</dbReference>
<keyword evidence="4" id="KW-1185">Reference proteome</keyword>
<accession>A0AA40EBD4</accession>
<feature type="transmembrane region" description="Helical" evidence="1">
    <location>
        <begin position="100"/>
        <end position="119"/>
    </location>
</feature>
<keyword evidence="1" id="KW-0812">Transmembrane</keyword>
<evidence type="ECO:0000313" key="4">
    <source>
        <dbReference type="Proteomes" id="UP001172102"/>
    </source>
</evidence>
<sequence length="326" mass="35729">MAPKSTRLLFSLLSLAAPSMQVTHYETGSCQIIGDPDLYGIGVRVSYYLAFASGVIALLFGNARAVEDVKKGNAIVGFSLFIILVRNARQGSLAVLEWELVFTMVFLLMSAAYGPLCVFGDRATRAVLSIVYGLYSVLQPWVFFSLADQGRKEGCELRMFLFAYFDFYNTHWVGFLKFQSILITIVGVFFLGFGVLNTVRAVKDIYYGRNSGNSGNRDDGEDSDSDSDEDGQRDIFRGFAVISVASGSIAIAFTEKLVSGNNIDLSEASFTSTSQLIPFLVGVASFFSTVWTCVGDIMKERARGTRDVEEVREVMNDGKSEGQANA</sequence>
<protein>
    <recommendedName>
        <fullName evidence="5">Autophagy-related protein</fullName>
    </recommendedName>
</protein>
<feature type="transmembrane region" description="Helical" evidence="1">
    <location>
        <begin position="72"/>
        <end position="88"/>
    </location>
</feature>
<keyword evidence="1" id="KW-1133">Transmembrane helix</keyword>
<reference evidence="3" key="1">
    <citation type="submission" date="2023-06" db="EMBL/GenBank/DDBJ databases">
        <title>Genome-scale phylogeny and comparative genomics of the fungal order Sordariales.</title>
        <authorList>
            <consortium name="Lawrence Berkeley National Laboratory"/>
            <person name="Hensen N."/>
            <person name="Bonometti L."/>
            <person name="Westerberg I."/>
            <person name="Brannstrom I.O."/>
            <person name="Guillou S."/>
            <person name="Cros-Aarteil S."/>
            <person name="Calhoun S."/>
            <person name="Haridas S."/>
            <person name="Kuo A."/>
            <person name="Mondo S."/>
            <person name="Pangilinan J."/>
            <person name="Riley R."/>
            <person name="Labutti K."/>
            <person name="Andreopoulos B."/>
            <person name="Lipzen A."/>
            <person name="Chen C."/>
            <person name="Yanf M."/>
            <person name="Daum C."/>
            <person name="Ng V."/>
            <person name="Clum A."/>
            <person name="Steindorff A."/>
            <person name="Ohm R."/>
            <person name="Martin F."/>
            <person name="Silar P."/>
            <person name="Natvig D."/>
            <person name="Lalanne C."/>
            <person name="Gautier V."/>
            <person name="Ament-Velasquez S.L."/>
            <person name="Kruys A."/>
            <person name="Hutchinson M.I."/>
            <person name="Powell A.J."/>
            <person name="Barry K."/>
            <person name="Miller A.N."/>
            <person name="Grigoriev I.V."/>
            <person name="Debuchy R."/>
            <person name="Gladieux P."/>
            <person name="Thoren M.H."/>
            <person name="Johannesson H."/>
        </authorList>
    </citation>
    <scope>NUCLEOTIDE SEQUENCE</scope>
    <source>
        <strain evidence="3">SMH4607-1</strain>
    </source>
</reference>
<keyword evidence="1" id="KW-0472">Membrane</keyword>
<evidence type="ECO:0000313" key="3">
    <source>
        <dbReference type="EMBL" id="KAK0732037.1"/>
    </source>
</evidence>